<sequence>MMLNRKYRTKILFATLLLTVFTTGCTNESTTETIVGDSASATKDPTKLDAFYIAFSPGSDETERTFSWHTPKTNKEGLVELSLLDEEGNVLSTEIFEATAADTQSGYSTHEASVSGLEPNQFYTYRFGDGYRAWSESYSFRTQEAWDGAFNLLFFGDPQIGAGDGTQIDADGWDKTVTVATEMFPDTDFLVSAGDQVNIANNLNQYDGYFFPEELTFYPIMTLIGNHDYTPFADYFNPPNETGLGADDAGSDFYFTYGNTLFIALNTQRNNIEEHREAMELAVAENPEATHRIVLMHKSIYSSADHARDEDVLAFRDGLVPVFDELDIDVALMGHDNVYVRTYQMKGDAVVEEIAYDEAGAAVDPEGTLYLTGNSASDSKYYDMQDSSVYERYAAVALQLEEPTFMNVEVTDDSLTFTTYKTADQSVVDAYSIVKVDSGE</sequence>
<feature type="domain" description="Purple acid phosphatase N-terminal" evidence="3">
    <location>
        <begin position="56"/>
        <end position="142"/>
    </location>
</feature>
<dbReference type="PANTHER" id="PTHR45867:SF3">
    <property type="entry name" value="ACID PHOSPHATASE TYPE 7"/>
    <property type="match status" value="1"/>
</dbReference>
<organism evidence="4">
    <name type="scientific">bioreactor metagenome</name>
    <dbReference type="NCBI Taxonomy" id="1076179"/>
    <lineage>
        <taxon>unclassified sequences</taxon>
        <taxon>metagenomes</taxon>
        <taxon>ecological metagenomes</taxon>
    </lineage>
</organism>
<dbReference type="EMBL" id="VSSQ01002561">
    <property type="protein sequence ID" value="MPM16157.1"/>
    <property type="molecule type" value="Genomic_DNA"/>
</dbReference>
<dbReference type="SUPFAM" id="SSF49363">
    <property type="entry name" value="Purple acid phosphatase, N-terminal domain"/>
    <property type="match status" value="1"/>
</dbReference>
<dbReference type="Gene3D" id="2.60.40.380">
    <property type="entry name" value="Purple acid phosphatase-like, N-terminal"/>
    <property type="match status" value="1"/>
</dbReference>
<dbReference type="Pfam" id="PF00149">
    <property type="entry name" value="Metallophos"/>
    <property type="match status" value="1"/>
</dbReference>
<gene>
    <name evidence="4" type="ORF">SDC9_62533</name>
</gene>
<evidence type="ECO:0000259" key="3">
    <source>
        <dbReference type="Pfam" id="PF16656"/>
    </source>
</evidence>
<evidence type="ECO:0000256" key="1">
    <source>
        <dbReference type="ARBA" id="ARBA00022729"/>
    </source>
</evidence>
<dbReference type="AlphaFoldDB" id="A0A644XJK7"/>
<dbReference type="SUPFAM" id="SSF56300">
    <property type="entry name" value="Metallo-dependent phosphatases"/>
    <property type="match status" value="1"/>
</dbReference>
<name>A0A644XJK7_9ZZZZ</name>
<dbReference type="InterPro" id="IPR029052">
    <property type="entry name" value="Metallo-depent_PP-like"/>
</dbReference>
<reference evidence="4" key="1">
    <citation type="submission" date="2019-08" db="EMBL/GenBank/DDBJ databases">
        <authorList>
            <person name="Kucharzyk K."/>
            <person name="Murdoch R.W."/>
            <person name="Higgins S."/>
            <person name="Loffler F."/>
        </authorList>
    </citation>
    <scope>NUCLEOTIDE SEQUENCE</scope>
</reference>
<dbReference type="Pfam" id="PF16656">
    <property type="entry name" value="Pur_ac_phosph_N"/>
    <property type="match status" value="1"/>
</dbReference>
<dbReference type="InterPro" id="IPR004843">
    <property type="entry name" value="Calcineurin-like_PHP"/>
</dbReference>
<accession>A0A644XJK7</accession>
<feature type="domain" description="Calcineurin-like phosphoesterase" evidence="2">
    <location>
        <begin position="152"/>
        <end position="338"/>
    </location>
</feature>
<evidence type="ECO:0000313" key="4">
    <source>
        <dbReference type="EMBL" id="MPM16157.1"/>
    </source>
</evidence>
<dbReference type="InterPro" id="IPR015914">
    <property type="entry name" value="PAPs_N"/>
</dbReference>
<dbReference type="PANTHER" id="PTHR45867">
    <property type="entry name" value="PURPLE ACID PHOSPHATASE"/>
    <property type="match status" value="1"/>
</dbReference>
<keyword evidence="1" id="KW-0732">Signal</keyword>
<dbReference type="PROSITE" id="PS51257">
    <property type="entry name" value="PROKAR_LIPOPROTEIN"/>
    <property type="match status" value="1"/>
</dbReference>
<evidence type="ECO:0008006" key="5">
    <source>
        <dbReference type="Google" id="ProtNLM"/>
    </source>
</evidence>
<dbReference type="Gene3D" id="3.60.21.10">
    <property type="match status" value="1"/>
</dbReference>
<evidence type="ECO:0000259" key="2">
    <source>
        <dbReference type="Pfam" id="PF00149"/>
    </source>
</evidence>
<dbReference type="GO" id="GO:0046872">
    <property type="term" value="F:metal ion binding"/>
    <property type="evidence" value="ECO:0007669"/>
    <property type="project" value="InterPro"/>
</dbReference>
<comment type="caution">
    <text evidence="4">The sequence shown here is derived from an EMBL/GenBank/DDBJ whole genome shotgun (WGS) entry which is preliminary data.</text>
</comment>
<dbReference type="GO" id="GO:0003993">
    <property type="term" value="F:acid phosphatase activity"/>
    <property type="evidence" value="ECO:0007669"/>
    <property type="project" value="InterPro"/>
</dbReference>
<dbReference type="InterPro" id="IPR008963">
    <property type="entry name" value="Purple_acid_Pase-like_N"/>
</dbReference>
<protein>
    <recommendedName>
        <fullName evidence="5">Calcineurin-like phosphoesterase domain-containing protein</fullName>
    </recommendedName>
</protein>
<proteinExistence type="predicted"/>